<evidence type="ECO:0000313" key="3">
    <source>
        <dbReference type="Proteomes" id="UP001412239"/>
    </source>
</evidence>
<accession>A0A292PIN4</accession>
<dbReference type="AlphaFoldDB" id="A0A292PIN4"/>
<evidence type="ECO:0000259" key="1">
    <source>
        <dbReference type="Pfam" id="PF14479"/>
    </source>
</evidence>
<dbReference type="InterPro" id="IPR038305">
    <property type="entry name" value="HeLo_sf"/>
</dbReference>
<dbReference type="Gene3D" id="1.20.120.1020">
    <property type="entry name" value="Prion-inhibition and propagation, HeLo domain"/>
    <property type="match status" value="1"/>
</dbReference>
<reference evidence="2" key="1">
    <citation type="submission" date="2015-10" db="EMBL/GenBank/DDBJ databases">
        <authorList>
            <person name="Regsiter A."/>
            <person name="william w."/>
        </authorList>
    </citation>
    <scope>NUCLEOTIDE SEQUENCE</scope>
    <source>
        <strain evidence="2">Montdore</strain>
    </source>
</reference>
<sequence length="845" mass="92540">MDPLSLAGLAAGIPGLFTSALQIYALISSAATHGEDFQVMLSRFDVEHARFILWGGTVGLIQSSQSSTGSGIDPRIAHPEIRETVAKILSCIQKSFHDTEKLKRRYGLIPGEGRSSPLLGRSMPLCEKPTPAFLSLSVFKGIYERQQLAAAEMQKQNSALKKARWAIADKGKFTTAIEDLKAFNDGLHSLLPDLEWKTQERLRQEVLNSQDEDVIKFLQQASEGMPTGLNRAATIRLSRLNSRHQTPQADGPAAYEFPATSDYGLGDTNGGVPGITVDLGRVSGQVPYLELAGSEKSRSKSFPGATLTGPRDWEECNASADFVELPAGDFNSAANPPPSGPPIGIRRSATVRSLRALPQGKLEISTAAQADPRETLETPQSPDITYLAAVNNLLDSPNYFWGEVTPPPTDTRSELSAEISNSAPKLGVQQCGDTPPRVSPNPTGMFYICLDFQDRGTRAAIAHSSDPKDSKVVGGWPDNDACDSYFQSAWVPSVLAYDKPGSGCRWGHQVQQSQDQAGSFIAHLQGKKTGLMTYLQRHGKTLQIALEDYFDHLLRHLLEAAKKKYGHHVYVTSRIECALIVSNKWESSVFNPLRNAIQRALISLGTNSDVTLQVDTSLAASYVSARLFAPQLEKKIWADGNSIEGNGELFMVCHVTLETRKAITIQIFQAQNPQAVNYRPPQSSGIGMQSVYSEFAKFLERYYEYNRIHYRKPYDSALQNWLGVVQDYSSKSNVWISCPYDPDCYQCRCAGGELRVTKEQMEGILSSFFAEVCTQVRGGLDTVSRPEGRSKVFKGIYLCGELGSWCGAMCEYLRRELPDQSIYQLPGSATEVATGAAIAALGHGA</sequence>
<dbReference type="EMBL" id="LN891233">
    <property type="protein sequence ID" value="CUS07216.1"/>
    <property type="molecule type" value="Genomic_DNA"/>
</dbReference>
<keyword evidence="3" id="KW-1185">Reference proteome</keyword>
<gene>
    <name evidence="2" type="ORF">GSTUAT00008706001</name>
</gene>
<dbReference type="PANTHER" id="PTHR37542">
    <property type="entry name" value="HELO DOMAIN-CONTAINING PROTEIN-RELATED"/>
    <property type="match status" value="1"/>
</dbReference>
<dbReference type="InterPro" id="IPR029498">
    <property type="entry name" value="HeLo_dom"/>
</dbReference>
<organism evidence="2 3">
    <name type="scientific">Tuber aestivum</name>
    <name type="common">summer truffle</name>
    <dbReference type="NCBI Taxonomy" id="59557"/>
    <lineage>
        <taxon>Eukaryota</taxon>
        <taxon>Fungi</taxon>
        <taxon>Dikarya</taxon>
        <taxon>Ascomycota</taxon>
        <taxon>Pezizomycotina</taxon>
        <taxon>Pezizomycetes</taxon>
        <taxon>Pezizales</taxon>
        <taxon>Tuberaceae</taxon>
        <taxon>Tuber</taxon>
    </lineage>
</organism>
<feature type="domain" description="Prion-inhibition and propagation HeLo" evidence="1">
    <location>
        <begin position="10"/>
        <end position="215"/>
    </location>
</feature>
<proteinExistence type="predicted"/>
<protein>
    <recommendedName>
        <fullName evidence="1">Prion-inhibition and propagation HeLo domain-containing protein</fullName>
    </recommendedName>
</protein>
<evidence type="ECO:0000313" key="2">
    <source>
        <dbReference type="EMBL" id="CUS07216.1"/>
    </source>
</evidence>
<name>A0A292PIN4_9PEZI</name>
<dbReference type="Pfam" id="PF14479">
    <property type="entry name" value="HeLo"/>
    <property type="match status" value="1"/>
</dbReference>
<dbReference type="Proteomes" id="UP001412239">
    <property type="component" value="Unassembled WGS sequence"/>
</dbReference>